<organism evidence="2 3">
    <name type="scientific">Candidatus Woesebacteria bacterium CG06_land_8_20_14_3_00_39_27</name>
    <dbReference type="NCBI Taxonomy" id="1975057"/>
    <lineage>
        <taxon>Bacteria</taxon>
        <taxon>Candidatus Woeseibacteriota</taxon>
    </lineage>
</organism>
<evidence type="ECO:0000313" key="2">
    <source>
        <dbReference type="EMBL" id="PIU71833.1"/>
    </source>
</evidence>
<keyword evidence="1" id="KW-0472">Membrane</keyword>
<keyword evidence="1" id="KW-1133">Transmembrane helix</keyword>
<keyword evidence="1" id="KW-0812">Transmembrane</keyword>
<evidence type="ECO:0000256" key="1">
    <source>
        <dbReference type="SAM" id="Phobius"/>
    </source>
</evidence>
<dbReference type="EMBL" id="PEWC01000023">
    <property type="protein sequence ID" value="PIU71833.1"/>
    <property type="molecule type" value="Genomic_DNA"/>
</dbReference>
<name>A0A2M7AQ99_9BACT</name>
<accession>A0A2M7AQ99</accession>
<gene>
    <name evidence="2" type="ORF">COS80_01095</name>
</gene>
<evidence type="ECO:0000313" key="3">
    <source>
        <dbReference type="Proteomes" id="UP000230972"/>
    </source>
</evidence>
<dbReference type="AlphaFoldDB" id="A0A2M7AQ99"/>
<proteinExistence type="predicted"/>
<feature type="transmembrane region" description="Helical" evidence="1">
    <location>
        <begin position="57"/>
        <end position="77"/>
    </location>
</feature>
<comment type="caution">
    <text evidence="2">The sequence shown here is derived from an EMBL/GenBank/DDBJ whole genome shotgun (WGS) entry which is preliminary data.</text>
</comment>
<protein>
    <submittedName>
        <fullName evidence="2">Uncharacterized protein</fullName>
    </submittedName>
</protein>
<reference evidence="3" key="1">
    <citation type="submission" date="2017-09" db="EMBL/GenBank/DDBJ databases">
        <title>Depth-based differentiation of microbial function through sediment-hosted aquifers and enrichment of novel symbionts in the deep terrestrial subsurface.</title>
        <authorList>
            <person name="Probst A.J."/>
            <person name="Ladd B."/>
            <person name="Jarett J.K."/>
            <person name="Geller-Mcgrath D.E."/>
            <person name="Sieber C.M.K."/>
            <person name="Emerson J.B."/>
            <person name="Anantharaman K."/>
            <person name="Thomas B.C."/>
            <person name="Malmstrom R."/>
            <person name="Stieglmeier M."/>
            <person name="Klingl A."/>
            <person name="Woyke T."/>
            <person name="Ryan C.M."/>
            <person name="Banfield J.F."/>
        </authorList>
    </citation>
    <scope>NUCLEOTIDE SEQUENCE [LARGE SCALE GENOMIC DNA]</scope>
</reference>
<sequence length="80" mass="8940">MVLKMIHHKPTLSWSPESRVKRQINIGSTIKTAGSKDAERADLLAKDDSGSSTKRDIIKSLITVSFILCLELVIYLVRSK</sequence>
<dbReference type="Proteomes" id="UP000230972">
    <property type="component" value="Unassembled WGS sequence"/>
</dbReference>